<keyword evidence="3" id="KW-1185">Reference proteome</keyword>
<proteinExistence type="predicted"/>
<dbReference type="AlphaFoldDB" id="A0A8R1IZD3"/>
<evidence type="ECO:0000313" key="3">
    <source>
        <dbReference type="Proteomes" id="UP000005237"/>
    </source>
</evidence>
<dbReference type="Proteomes" id="UP000005237">
    <property type="component" value="Unassembled WGS sequence"/>
</dbReference>
<sequence>MVQPATPHIDNSLGASALEISHFAQWSASSPPPPQSSQFGNPMMFNSPMEMPPFGVTPILAPVAPTASNAPEVLGPPGAAVFPHYSPEQSVLMSSATSHSVSSPTSCSE</sequence>
<accession>A0A8R1IZD3</accession>
<name>A0A8R1IZD3_CAEJA</name>
<feature type="region of interest" description="Disordered" evidence="1">
    <location>
        <begin position="24"/>
        <end position="45"/>
    </location>
</feature>
<evidence type="ECO:0000313" key="2">
    <source>
        <dbReference type="EnsemblMetazoa" id="CJA41354a.1"/>
    </source>
</evidence>
<organism evidence="2 3">
    <name type="scientific">Caenorhabditis japonica</name>
    <dbReference type="NCBI Taxonomy" id="281687"/>
    <lineage>
        <taxon>Eukaryota</taxon>
        <taxon>Metazoa</taxon>
        <taxon>Ecdysozoa</taxon>
        <taxon>Nematoda</taxon>
        <taxon>Chromadorea</taxon>
        <taxon>Rhabditida</taxon>
        <taxon>Rhabditina</taxon>
        <taxon>Rhabditomorpha</taxon>
        <taxon>Rhabditoidea</taxon>
        <taxon>Rhabditidae</taxon>
        <taxon>Peloderinae</taxon>
        <taxon>Caenorhabditis</taxon>
    </lineage>
</organism>
<reference evidence="3" key="1">
    <citation type="submission" date="2010-08" db="EMBL/GenBank/DDBJ databases">
        <authorList>
            <consortium name="Caenorhabditis japonica Sequencing Consortium"/>
            <person name="Wilson R.K."/>
        </authorList>
    </citation>
    <scope>NUCLEOTIDE SEQUENCE [LARGE SCALE GENOMIC DNA]</scope>
    <source>
        <strain evidence="3">DF5081</strain>
    </source>
</reference>
<reference evidence="2" key="2">
    <citation type="submission" date="2022-06" db="UniProtKB">
        <authorList>
            <consortium name="EnsemblMetazoa"/>
        </authorList>
    </citation>
    <scope>IDENTIFICATION</scope>
    <source>
        <strain evidence="2">DF5081</strain>
    </source>
</reference>
<dbReference type="EnsemblMetazoa" id="CJA41354a.1">
    <property type="protein sequence ID" value="CJA41354a.1"/>
    <property type="gene ID" value="WBGene00217202"/>
</dbReference>
<evidence type="ECO:0000256" key="1">
    <source>
        <dbReference type="SAM" id="MobiDB-lite"/>
    </source>
</evidence>
<protein>
    <submittedName>
        <fullName evidence="2">Uncharacterized protein</fullName>
    </submittedName>
</protein>